<organism evidence="5 6">
    <name type="scientific">Anaerosporomusa subterranea</name>
    <dbReference type="NCBI Taxonomy" id="1794912"/>
    <lineage>
        <taxon>Bacteria</taxon>
        <taxon>Bacillati</taxon>
        <taxon>Bacillota</taxon>
        <taxon>Negativicutes</taxon>
        <taxon>Acetonemataceae</taxon>
        <taxon>Anaerosporomusa</taxon>
    </lineage>
</organism>
<gene>
    <name evidence="5" type="ORF">AXX12_10995</name>
</gene>
<sequence>MIVPHQGESVVRLRIPIIAVKVSAAVVCALVVAATGFLINYQYTLNTASADKSELMRLRQEAGYQYAQLEQLAKKTALLQEDVSRLNVLDAEIRRMVDGEGEPVSRSGGNRSRYSGQGGAEAKPNVDQLNSLVEDLQAVAKVREQSLAELKQKIAAHNARLAVTPSIWPTNGDVTSRFGWRNSPFGWGSDWHPGIDIANSHGTAIVATADGKVVMSGWFGGYGKCIQIDHGHGIVTLYGHNTQIVADVGQTVKKGEVIAYMGSTGASTGSHLHYEVRVNGTAVNPANFL</sequence>
<dbReference type="InterPro" id="IPR016047">
    <property type="entry name" value="M23ase_b-sheet_dom"/>
</dbReference>
<dbReference type="Gene3D" id="2.70.70.10">
    <property type="entry name" value="Glucose Permease (Domain IIA)"/>
    <property type="match status" value="1"/>
</dbReference>
<dbReference type="PANTHER" id="PTHR21666:SF286">
    <property type="entry name" value="LIPOPROTEIN NLPD"/>
    <property type="match status" value="1"/>
</dbReference>
<dbReference type="STRING" id="1794912.AXX12_10995"/>
<reference evidence="5 6" key="1">
    <citation type="submission" date="2016-02" db="EMBL/GenBank/DDBJ databases">
        <title>Anaerosporomusa subterraneum gen. nov., sp. nov., a spore-forming obligate anaerobe isolated from saprolite.</title>
        <authorList>
            <person name="Choi J.K."/>
            <person name="Shah M."/>
            <person name="Yee N."/>
        </authorList>
    </citation>
    <scope>NUCLEOTIDE SEQUENCE [LARGE SCALE GENOMIC DNA]</scope>
    <source>
        <strain evidence="5 6">RU4</strain>
    </source>
</reference>
<feature type="compositionally biased region" description="Low complexity" evidence="2">
    <location>
        <begin position="105"/>
        <end position="115"/>
    </location>
</feature>
<keyword evidence="3" id="KW-0472">Membrane</keyword>
<name>A0A154BPP8_ANASB</name>
<dbReference type="CDD" id="cd12797">
    <property type="entry name" value="M23_peptidase"/>
    <property type="match status" value="1"/>
</dbReference>
<evidence type="ECO:0000313" key="6">
    <source>
        <dbReference type="Proteomes" id="UP000076268"/>
    </source>
</evidence>
<dbReference type="SUPFAM" id="SSF51261">
    <property type="entry name" value="Duplicated hybrid motif"/>
    <property type="match status" value="1"/>
</dbReference>
<dbReference type="PANTHER" id="PTHR21666">
    <property type="entry name" value="PEPTIDASE-RELATED"/>
    <property type="match status" value="1"/>
</dbReference>
<evidence type="ECO:0000313" key="5">
    <source>
        <dbReference type="EMBL" id="KYZ75916.1"/>
    </source>
</evidence>
<keyword evidence="3" id="KW-1133">Transmembrane helix</keyword>
<dbReference type="InterPro" id="IPR050570">
    <property type="entry name" value="Cell_wall_metabolism_enzyme"/>
</dbReference>
<evidence type="ECO:0000259" key="4">
    <source>
        <dbReference type="Pfam" id="PF01551"/>
    </source>
</evidence>
<evidence type="ECO:0000256" key="2">
    <source>
        <dbReference type="SAM" id="MobiDB-lite"/>
    </source>
</evidence>
<feature type="domain" description="M23ase beta-sheet core" evidence="4">
    <location>
        <begin position="192"/>
        <end position="285"/>
    </location>
</feature>
<protein>
    <submittedName>
        <fullName evidence="5">Peptidase M23</fullName>
    </submittedName>
</protein>
<keyword evidence="1" id="KW-0175">Coiled coil</keyword>
<feature type="transmembrane region" description="Helical" evidence="3">
    <location>
        <begin position="22"/>
        <end position="43"/>
    </location>
</feature>
<dbReference type="AlphaFoldDB" id="A0A154BPP8"/>
<dbReference type="InterPro" id="IPR011055">
    <property type="entry name" value="Dup_hybrid_motif"/>
</dbReference>
<keyword evidence="6" id="KW-1185">Reference proteome</keyword>
<dbReference type="Pfam" id="PF01551">
    <property type="entry name" value="Peptidase_M23"/>
    <property type="match status" value="1"/>
</dbReference>
<evidence type="ECO:0000256" key="3">
    <source>
        <dbReference type="SAM" id="Phobius"/>
    </source>
</evidence>
<dbReference type="GO" id="GO:0004222">
    <property type="term" value="F:metalloendopeptidase activity"/>
    <property type="evidence" value="ECO:0007669"/>
    <property type="project" value="TreeGrafter"/>
</dbReference>
<evidence type="ECO:0000256" key="1">
    <source>
        <dbReference type="SAM" id="Coils"/>
    </source>
</evidence>
<proteinExistence type="predicted"/>
<dbReference type="EMBL" id="LSGP01000020">
    <property type="protein sequence ID" value="KYZ75916.1"/>
    <property type="molecule type" value="Genomic_DNA"/>
</dbReference>
<feature type="region of interest" description="Disordered" evidence="2">
    <location>
        <begin position="99"/>
        <end position="123"/>
    </location>
</feature>
<accession>A0A154BPP8</accession>
<comment type="caution">
    <text evidence="5">The sequence shown here is derived from an EMBL/GenBank/DDBJ whole genome shotgun (WGS) entry which is preliminary data.</text>
</comment>
<dbReference type="FunFam" id="2.70.70.10:FF:000006">
    <property type="entry name" value="M23 family peptidase"/>
    <property type="match status" value="1"/>
</dbReference>
<keyword evidence="3" id="KW-0812">Transmembrane</keyword>
<feature type="coiled-coil region" evidence="1">
    <location>
        <begin position="133"/>
        <end position="160"/>
    </location>
</feature>
<dbReference type="Proteomes" id="UP000076268">
    <property type="component" value="Unassembled WGS sequence"/>
</dbReference>